<dbReference type="EMBL" id="AGCA01000353">
    <property type="protein sequence ID" value="EGY28576.1"/>
    <property type="molecule type" value="Genomic_DNA"/>
</dbReference>
<comment type="caution">
    <text evidence="1">The sequence shown here is derived from an EMBL/GenBank/DDBJ whole genome shotgun (WGS) entry which is preliminary data.</text>
</comment>
<evidence type="ECO:0000313" key="2">
    <source>
        <dbReference type="Proteomes" id="UP000004116"/>
    </source>
</evidence>
<name>G2H0A2_9ENTR</name>
<gene>
    <name evidence="1" type="ORF">Rin_00014820</name>
</gene>
<evidence type="ECO:0000313" key="1">
    <source>
        <dbReference type="EMBL" id="EGY28576.1"/>
    </source>
</evidence>
<reference evidence="1 2" key="1">
    <citation type="journal article" date="2012" name="Genome Res.">
        <title>Genomic basis of endosymbiont-conferred protection against an insect parasitoid.</title>
        <authorList>
            <person name="Hansen A.K."/>
            <person name="Vorburger C."/>
            <person name="Moran N.A."/>
        </authorList>
    </citation>
    <scope>NUCLEOTIDE SEQUENCE [LARGE SCALE GENOMIC DNA]</scope>
    <source>
        <strain evidence="2">R5.15</strain>
    </source>
</reference>
<keyword evidence="2" id="KW-1185">Reference proteome</keyword>
<sequence>MAASVMYTSSSAVGQINVLNIT</sequence>
<proteinExistence type="predicted"/>
<protein>
    <submittedName>
        <fullName evidence="1">Uncharacterized protein</fullName>
    </submittedName>
</protein>
<dbReference type="AlphaFoldDB" id="G2H0A2"/>
<accession>G2H0A2</accession>
<feature type="non-terminal residue" evidence="1">
    <location>
        <position position="22"/>
    </location>
</feature>
<dbReference type="Proteomes" id="UP000004116">
    <property type="component" value="Unassembled WGS sequence"/>
</dbReference>
<organism evidence="1 2">
    <name type="scientific">Candidatus Regiella insecticola 5.15</name>
    <dbReference type="NCBI Taxonomy" id="1005043"/>
    <lineage>
        <taxon>Bacteria</taxon>
        <taxon>Pseudomonadati</taxon>
        <taxon>Pseudomonadota</taxon>
        <taxon>Gammaproteobacteria</taxon>
        <taxon>Enterobacterales</taxon>
        <taxon>Enterobacteriaceae</taxon>
        <taxon>aphid secondary symbionts</taxon>
        <taxon>Candidatus Regiella</taxon>
    </lineage>
</organism>